<comment type="caution">
    <text evidence="2">The sequence shown here is derived from an EMBL/GenBank/DDBJ whole genome shotgun (WGS) entry which is preliminary data.</text>
</comment>
<reference evidence="2" key="1">
    <citation type="journal article" date="2023" name="Genome Biol. Evol.">
        <title>First Whole Genome Sequence and Flow Cytometry Genome Size Data for the Lichen-Forming Fungus Ramalina farinacea (Ascomycota).</title>
        <authorList>
            <person name="Llewellyn T."/>
            <person name="Mian S."/>
            <person name="Hill R."/>
            <person name="Leitch I.J."/>
            <person name="Gaya E."/>
        </authorList>
    </citation>
    <scope>NUCLEOTIDE SEQUENCE</scope>
    <source>
        <strain evidence="2">LIQ254RAFAR</strain>
    </source>
</reference>
<sequence length="314" mass="33321">MRVLSLLALLPSVVSTAAVQPNTNAISTQINSVPDQIANATGLSWVDPRLTIDPEAGAGAVNEISAYINALGLLSALAIKDFDSTLTSTLSASIAPWDDVKISIQRGQAPLPRRFAIWGLFRAIYYISKTAPTNSTIGLQYDGQPVGTILFRSVTRPNALDAAGSDSSTNITVAFPPEALPPEALPATQTTYKSNGKDLSLAGIYISLASALVQMAEKAATDLMFALTHGWPEFDTWIKITPEMRVDPPDMAVVDGISAVCQTANTIAERARYAEFTTLVIVQDMLVGRIDVEYGQGPAVQMPDPGVAGQVDTT</sequence>
<dbReference type="Proteomes" id="UP001161017">
    <property type="component" value="Unassembled WGS sequence"/>
</dbReference>
<dbReference type="AlphaFoldDB" id="A0AA43TSC7"/>
<accession>A0AA43TSC7</accession>
<evidence type="ECO:0000256" key="1">
    <source>
        <dbReference type="SAM" id="SignalP"/>
    </source>
</evidence>
<feature type="signal peptide" evidence="1">
    <location>
        <begin position="1"/>
        <end position="16"/>
    </location>
</feature>
<evidence type="ECO:0000313" key="2">
    <source>
        <dbReference type="EMBL" id="MDI1485864.1"/>
    </source>
</evidence>
<protein>
    <submittedName>
        <fullName evidence="2">Uncharacterized protein</fullName>
    </submittedName>
</protein>
<gene>
    <name evidence="2" type="ORF">OHK93_004053</name>
</gene>
<name>A0AA43TSC7_9LECA</name>
<dbReference type="EMBL" id="JAPUFD010000002">
    <property type="protein sequence ID" value="MDI1485864.1"/>
    <property type="molecule type" value="Genomic_DNA"/>
</dbReference>
<proteinExistence type="predicted"/>
<keyword evidence="1" id="KW-0732">Signal</keyword>
<keyword evidence="3" id="KW-1185">Reference proteome</keyword>
<evidence type="ECO:0000313" key="3">
    <source>
        <dbReference type="Proteomes" id="UP001161017"/>
    </source>
</evidence>
<organism evidence="2 3">
    <name type="scientific">Ramalina farinacea</name>
    <dbReference type="NCBI Taxonomy" id="258253"/>
    <lineage>
        <taxon>Eukaryota</taxon>
        <taxon>Fungi</taxon>
        <taxon>Dikarya</taxon>
        <taxon>Ascomycota</taxon>
        <taxon>Pezizomycotina</taxon>
        <taxon>Lecanoromycetes</taxon>
        <taxon>OSLEUM clade</taxon>
        <taxon>Lecanoromycetidae</taxon>
        <taxon>Lecanorales</taxon>
        <taxon>Lecanorineae</taxon>
        <taxon>Ramalinaceae</taxon>
        <taxon>Ramalina</taxon>
    </lineage>
</organism>
<feature type="chain" id="PRO_5041366281" evidence="1">
    <location>
        <begin position="17"/>
        <end position="314"/>
    </location>
</feature>